<keyword evidence="1" id="KW-0732">Signal</keyword>
<dbReference type="InterPro" id="IPR052421">
    <property type="entry name" value="PCW_Enzyme_Inhibitor"/>
</dbReference>
<gene>
    <name evidence="5" type="ORF">E5676_scaffold304G00130</name>
</gene>
<dbReference type="Proteomes" id="UP000321947">
    <property type="component" value="Unassembled WGS sequence"/>
</dbReference>
<evidence type="ECO:0000256" key="2">
    <source>
        <dbReference type="ARBA" id="ARBA00023157"/>
    </source>
</evidence>
<sequence>MQHHLPTSFPPSVQKPQNHNFVQSYDGAVGDIENAQKDLAIGDFTGVNIVTSGAMTEIDDCQDKFVQPPKDTSLLLKNGKTLKDICNIILPPHPSSHRPPFAVQADFVVVYVASSLPSTRSPLYTTELQPAGFSWFIPAPAVTRGSEPRLQAVHIEPCRIVSLRSSRRRCRTSARSRVSANQNLTRVSSPKPLPHALSTRTAKPDPRLFSANRTSIRAYTRACKLYFIRT</sequence>
<dbReference type="Gene3D" id="1.20.140.40">
    <property type="entry name" value="Invertase/pectin methylesterase inhibitor family protein"/>
    <property type="match status" value="1"/>
</dbReference>
<feature type="region of interest" description="Disordered" evidence="4">
    <location>
        <begin position="173"/>
        <end position="206"/>
    </location>
</feature>
<evidence type="ECO:0000256" key="1">
    <source>
        <dbReference type="ARBA" id="ARBA00022729"/>
    </source>
</evidence>
<keyword evidence="2" id="KW-1015">Disulfide bond</keyword>
<proteinExistence type="inferred from homology"/>
<dbReference type="EMBL" id="SSTD01010531">
    <property type="protein sequence ID" value="TYK11704.1"/>
    <property type="molecule type" value="Genomic_DNA"/>
</dbReference>
<evidence type="ECO:0000256" key="3">
    <source>
        <dbReference type="ARBA" id="ARBA00038471"/>
    </source>
</evidence>
<reference evidence="5 6" key="1">
    <citation type="submission" date="2019-08" db="EMBL/GenBank/DDBJ databases">
        <title>Draft genome sequences of two oriental melons (Cucumis melo L. var makuwa).</title>
        <authorList>
            <person name="Kwon S.-Y."/>
        </authorList>
    </citation>
    <scope>NUCLEOTIDE SEQUENCE [LARGE SCALE GENOMIC DNA]</scope>
    <source>
        <strain evidence="6">cv. Chang Bougi</strain>
        <tissue evidence="5">Leaf</tissue>
    </source>
</reference>
<protein>
    <submittedName>
        <fullName evidence="5">Pectinesterase inhibitor-like</fullName>
    </submittedName>
</protein>
<accession>A0A5D3CKK7</accession>
<evidence type="ECO:0000313" key="5">
    <source>
        <dbReference type="EMBL" id="TYK11704.1"/>
    </source>
</evidence>
<evidence type="ECO:0000313" key="6">
    <source>
        <dbReference type="Proteomes" id="UP000321947"/>
    </source>
</evidence>
<organism evidence="5 6">
    <name type="scientific">Cucumis melo var. makuwa</name>
    <name type="common">Oriental melon</name>
    <dbReference type="NCBI Taxonomy" id="1194695"/>
    <lineage>
        <taxon>Eukaryota</taxon>
        <taxon>Viridiplantae</taxon>
        <taxon>Streptophyta</taxon>
        <taxon>Embryophyta</taxon>
        <taxon>Tracheophyta</taxon>
        <taxon>Spermatophyta</taxon>
        <taxon>Magnoliopsida</taxon>
        <taxon>eudicotyledons</taxon>
        <taxon>Gunneridae</taxon>
        <taxon>Pentapetalae</taxon>
        <taxon>rosids</taxon>
        <taxon>fabids</taxon>
        <taxon>Cucurbitales</taxon>
        <taxon>Cucurbitaceae</taxon>
        <taxon>Benincaseae</taxon>
        <taxon>Cucumis</taxon>
    </lineage>
</organism>
<dbReference type="AlphaFoldDB" id="A0A5D3CKK7"/>
<dbReference type="PANTHER" id="PTHR36710:SF4">
    <property type="entry name" value="PLANT INVERTASE_PECTIN METHYLESTERASE INHIBITOR SUPERFAMILY PROTEIN"/>
    <property type="match status" value="1"/>
</dbReference>
<name>A0A5D3CKK7_CUCMM</name>
<evidence type="ECO:0000256" key="4">
    <source>
        <dbReference type="SAM" id="MobiDB-lite"/>
    </source>
</evidence>
<dbReference type="PANTHER" id="PTHR36710">
    <property type="entry name" value="PECTINESTERASE INHIBITOR-LIKE"/>
    <property type="match status" value="1"/>
</dbReference>
<comment type="similarity">
    <text evidence="3">Belongs to the PMEI family.</text>
</comment>
<dbReference type="SUPFAM" id="SSF101148">
    <property type="entry name" value="Plant invertase/pectin methylesterase inhibitor"/>
    <property type="match status" value="1"/>
</dbReference>
<comment type="caution">
    <text evidence="5">The sequence shown here is derived from an EMBL/GenBank/DDBJ whole genome shotgun (WGS) entry which is preliminary data.</text>
</comment>
<dbReference type="InterPro" id="IPR035513">
    <property type="entry name" value="Invertase/methylesterase_inhib"/>
</dbReference>